<keyword evidence="1" id="KW-1133">Transmembrane helix</keyword>
<sequence length="404" mass="45967">MNRLIRKRFYLTRMNRMRIFNYAALLHIAALLIDVNDGIKEDIFVNLQEFNQKDSITNCTHGLLAQIDRLGLKAFLQYTGANDYAKTVVEIVSIEMKDSKSRVYSVLQEISFSRCLQRTSYFVRCEKITDNKYQISIQMLAKALMNKAILLIAISNGTHRIQSNIINLPTVFDPFNVALYVNGKKLSPTECLIDLSHTKQITFCCDLNAPSATMATIYHNGAAVAESERCAAHFAETNANDDSMSFLCSYCNARTENITCRLIFGHTAMEKITENKGAGHTVEEDINTIVILVAVQIVVIVLVIIFITFLAIYLRRKKFRSLQKSTFQLDVDAESTEMEEPLQYSGQNFHETTPVAQTIRQNIQDQDNAEPDEQFLLYRNSQRGTGRRHSLPTVRFTTQLMVNN</sequence>
<feature type="transmembrane region" description="Helical" evidence="1">
    <location>
        <begin position="289"/>
        <end position="314"/>
    </location>
</feature>
<proteinExistence type="predicted"/>
<protein>
    <submittedName>
        <fullName evidence="3">Uncharacterized protein LOC106050729 isoform X1</fullName>
    </submittedName>
</protein>
<gene>
    <name evidence="3" type="primary">LOC106050729</name>
</gene>
<dbReference type="AlphaFoldDB" id="A0A9W2YX29"/>
<evidence type="ECO:0000256" key="1">
    <source>
        <dbReference type="SAM" id="Phobius"/>
    </source>
</evidence>
<reference evidence="3" key="1">
    <citation type="submission" date="2025-08" db="UniProtKB">
        <authorList>
            <consortium name="RefSeq"/>
        </authorList>
    </citation>
    <scope>IDENTIFICATION</scope>
</reference>
<dbReference type="GeneID" id="106050729"/>
<dbReference type="OrthoDB" id="10344446at2759"/>
<evidence type="ECO:0000313" key="2">
    <source>
        <dbReference type="Proteomes" id="UP001165740"/>
    </source>
</evidence>
<evidence type="ECO:0000313" key="3">
    <source>
        <dbReference type="RefSeq" id="XP_055867200.1"/>
    </source>
</evidence>
<keyword evidence="2" id="KW-1185">Reference proteome</keyword>
<dbReference type="Proteomes" id="UP001165740">
    <property type="component" value="Chromosome 14"/>
</dbReference>
<keyword evidence="1" id="KW-0472">Membrane</keyword>
<name>A0A9W2YX29_BIOGL</name>
<dbReference type="RefSeq" id="XP_055867200.1">
    <property type="nucleotide sequence ID" value="XM_056011225.1"/>
</dbReference>
<keyword evidence="1" id="KW-0812">Transmembrane</keyword>
<organism evidence="2 3">
    <name type="scientific">Biomphalaria glabrata</name>
    <name type="common">Bloodfluke planorb</name>
    <name type="synonym">Freshwater snail</name>
    <dbReference type="NCBI Taxonomy" id="6526"/>
    <lineage>
        <taxon>Eukaryota</taxon>
        <taxon>Metazoa</taxon>
        <taxon>Spiralia</taxon>
        <taxon>Lophotrochozoa</taxon>
        <taxon>Mollusca</taxon>
        <taxon>Gastropoda</taxon>
        <taxon>Heterobranchia</taxon>
        <taxon>Euthyneura</taxon>
        <taxon>Panpulmonata</taxon>
        <taxon>Hygrophila</taxon>
        <taxon>Lymnaeoidea</taxon>
        <taxon>Planorbidae</taxon>
        <taxon>Biomphalaria</taxon>
    </lineage>
</organism>
<accession>A0A9W2YX29</accession>